<comment type="caution">
    <text evidence="1">The sequence shown here is derived from an EMBL/GenBank/DDBJ whole genome shotgun (WGS) entry which is preliminary data.</text>
</comment>
<proteinExistence type="predicted"/>
<reference evidence="2" key="1">
    <citation type="journal article" date="2019" name="Int. J. Syst. Evol. Microbiol.">
        <title>The Global Catalogue of Microorganisms (GCM) 10K type strain sequencing project: providing services to taxonomists for standard genome sequencing and annotation.</title>
        <authorList>
            <consortium name="The Broad Institute Genomics Platform"/>
            <consortium name="The Broad Institute Genome Sequencing Center for Infectious Disease"/>
            <person name="Wu L."/>
            <person name="Ma J."/>
        </authorList>
    </citation>
    <scope>NUCLEOTIDE SEQUENCE [LARGE SCALE GENOMIC DNA]</scope>
    <source>
        <strain evidence="2">WLHS5</strain>
    </source>
</reference>
<evidence type="ECO:0000313" key="2">
    <source>
        <dbReference type="Proteomes" id="UP001596504"/>
    </source>
</evidence>
<gene>
    <name evidence="1" type="ORF">ACFQRI_26475</name>
</gene>
<organism evidence="1 2">
    <name type="scientific">Saccharopolyspora griseoalba</name>
    <dbReference type="NCBI Taxonomy" id="1431848"/>
    <lineage>
        <taxon>Bacteria</taxon>
        <taxon>Bacillati</taxon>
        <taxon>Actinomycetota</taxon>
        <taxon>Actinomycetes</taxon>
        <taxon>Pseudonocardiales</taxon>
        <taxon>Pseudonocardiaceae</taxon>
        <taxon>Saccharopolyspora</taxon>
    </lineage>
</organism>
<name>A0ABW2LUZ5_9PSEU</name>
<evidence type="ECO:0000313" key="1">
    <source>
        <dbReference type="EMBL" id="MFC7344972.1"/>
    </source>
</evidence>
<dbReference type="EMBL" id="JBHTCJ010000022">
    <property type="protein sequence ID" value="MFC7344972.1"/>
    <property type="molecule type" value="Genomic_DNA"/>
</dbReference>
<keyword evidence="2" id="KW-1185">Reference proteome</keyword>
<evidence type="ECO:0008006" key="3">
    <source>
        <dbReference type="Google" id="ProtNLM"/>
    </source>
</evidence>
<accession>A0ABW2LUZ5</accession>
<dbReference type="Proteomes" id="UP001596504">
    <property type="component" value="Unassembled WGS sequence"/>
</dbReference>
<dbReference type="RefSeq" id="WP_380673285.1">
    <property type="nucleotide sequence ID" value="NZ_JBHTCJ010000022.1"/>
</dbReference>
<sequence>MNDHEVLDTVLLPHEAAELLQMPEAELLDAASRRAIPGICLGGTWRFSRRRLLTSQVVKAA</sequence>
<protein>
    <recommendedName>
        <fullName evidence="3">Helix-turn-helix domain-containing protein</fullName>
    </recommendedName>
</protein>